<evidence type="ECO:0000313" key="1">
    <source>
        <dbReference type="EMBL" id="MBC2605428.1"/>
    </source>
</evidence>
<name>A0A7X1B6S4_9BACT</name>
<dbReference type="PANTHER" id="PTHR31891">
    <property type="entry name" value="FORMAMIDASE C869.04-RELATED"/>
    <property type="match status" value="1"/>
</dbReference>
<dbReference type="PANTHER" id="PTHR31891:SF1">
    <property type="entry name" value="FORMAMIDASE C869.04-RELATED"/>
    <property type="match status" value="1"/>
</dbReference>
<comment type="caution">
    <text evidence="1">The sequence shown here is derived from an EMBL/GenBank/DDBJ whole genome shotgun (WGS) entry which is preliminary data.</text>
</comment>
<dbReference type="RefSeq" id="WP_185659307.1">
    <property type="nucleotide sequence ID" value="NZ_CAWPOO010000006.1"/>
</dbReference>
<dbReference type="Gene3D" id="3.10.28.20">
    <property type="entry name" value="Acetamidase/Formamidase-like domains"/>
    <property type="match status" value="1"/>
</dbReference>
<dbReference type="InterPro" id="IPR004304">
    <property type="entry name" value="FmdA_AmdA"/>
</dbReference>
<sequence>MAHHEIDRSFTYNSWNREFPSRLSIESGDTVRIEMNDASDGQVHAEMSVEEYKLIDRTKIHALTGPISVAGAEPGDQLKIEILKYEHEGWAWTSIVPGLGLLDEDFTEPYLHIWKLDGDKTYSMPGLTLDLDPFCGIIGVQREEAGEFATRPPGPFGGNMDVKHLVAGSTLHLPVFVEGAGLCAGDCHATQGDGEVCINGMEAPMTVTFKVTLVKDKPLEAPYILTPGQLISPRYTEKPFHAFVESAVDPREACKQVVRRAIKYLMERVGLSREQAYVTCSVVLDLKVSQLVNVPTTTITGYLPEAIFNESV</sequence>
<dbReference type="Gene3D" id="2.60.120.580">
    <property type="entry name" value="Acetamidase/Formamidase-like domains"/>
    <property type="match status" value="2"/>
</dbReference>
<gene>
    <name evidence="1" type="ORF">H5P27_05170</name>
</gene>
<dbReference type="EMBL" id="JACHVC010000006">
    <property type="protein sequence ID" value="MBC2605428.1"/>
    <property type="molecule type" value="Genomic_DNA"/>
</dbReference>
<dbReference type="Pfam" id="PF03069">
    <property type="entry name" value="FmdA_AmdA"/>
    <property type="match status" value="2"/>
</dbReference>
<dbReference type="AlphaFoldDB" id="A0A7X1B6S4"/>
<protein>
    <submittedName>
        <fullName evidence="1">Acetamidase/formamidase family protein</fullName>
    </submittedName>
</protein>
<dbReference type="GO" id="GO:0016811">
    <property type="term" value="F:hydrolase activity, acting on carbon-nitrogen (but not peptide) bonds, in linear amides"/>
    <property type="evidence" value="ECO:0007669"/>
    <property type="project" value="InterPro"/>
</dbReference>
<evidence type="ECO:0000313" key="2">
    <source>
        <dbReference type="Proteomes" id="UP000526501"/>
    </source>
</evidence>
<reference evidence="1 2" key="1">
    <citation type="submission" date="2020-07" db="EMBL/GenBank/DDBJ databases">
        <authorList>
            <person name="Feng X."/>
        </authorList>
    </citation>
    <scope>NUCLEOTIDE SEQUENCE [LARGE SCALE GENOMIC DNA]</scope>
    <source>
        <strain evidence="1 2">JCM23202</strain>
    </source>
</reference>
<dbReference type="SUPFAM" id="SSF141130">
    <property type="entry name" value="Acetamidase/Formamidase-like"/>
    <property type="match status" value="1"/>
</dbReference>
<keyword evidence="2" id="KW-1185">Reference proteome</keyword>
<proteinExistence type="predicted"/>
<accession>A0A7X1B6S4</accession>
<organism evidence="1 2">
    <name type="scientific">Pelagicoccus albus</name>
    <dbReference type="NCBI Taxonomy" id="415222"/>
    <lineage>
        <taxon>Bacteria</taxon>
        <taxon>Pseudomonadati</taxon>
        <taxon>Verrucomicrobiota</taxon>
        <taxon>Opitutia</taxon>
        <taxon>Puniceicoccales</taxon>
        <taxon>Pelagicoccaceae</taxon>
        <taxon>Pelagicoccus</taxon>
    </lineage>
</organism>
<dbReference type="Proteomes" id="UP000526501">
    <property type="component" value="Unassembled WGS sequence"/>
</dbReference>